<dbReference type="EMBL" id="BGPR01215858">
    <property type="protein sequence ID" value="GBN51974.1"/>
    <property type="molecule type" value="Genomic_DNA"/>
</dbReference>
<comment type="caution">
    <text evidence="1">The sequence shown here is derived from an EMBL/GenBank/DDBJ whole genome shotgun (WGS) entry which is preliminary data.</text>
</comment>
<gene>
    <name evidence="2" type="ORF">AVEN_78641_1</name>
    <name evidence="1" type="ORF">AVEN_97328_1</name>
</gene>
<dbReference type="Proteomes" id="UP000499080">
    <property type="component" value="Unassembled WGS sequence"/>
</dbReference>
<protein>
    <submittedName>
        <fullName evidence="1">Uncharacterized protein</fullName>
    </submittedName>
</protein>
<evidence type="ECO:0000313" key="3">
    <source>
        <dbReference type="Proteomes" id="UP000499080"/>
    </source>
</evidence>
<dbReference type="AlphaFoldDB" id="A0A4Y2PIW8"/>
<keyword evidence="3" id="KW-1185">Reference proteome</keyword>
<name>A0A4Y2PIW8_ARAVE</name>
<feature type="non-terminal residue" evidence="1">
    <location>
        <position position="1"/>
    </location>
</feature>
<dbReference type="OrthoDB" id="6437193at2759"/>
<dbReference type="EMBL" id="BGPR01215834">
    <property type="protein sequence ID" value="GBN51918.1"/>
    <property type="molecule type" value="Genomic_DNA"/>
</dbReference>
<accession>A0A4Y2PIW8</accession>
<organism evidence="1 3">
    <name type="scientific">Araneus ventricosus</name>
    <name type="common">Orbweaver spider</name>
    <name type="synonym">Epeira ventricosa</name>
    <dbReference type="NCBI Taxonomy" id="182803"/>
    <lineage>
        <taxon>Eukaryota</taxon>
        <taxon>Metazoa</taxon>
        <taxon>Ecdysozoa</taxon>
        <taxon>Arthropoda</taxon>
        <taxon>Chelicerata</taxon>
        <taxon>Arachnida</taxon>
        <taxon>Araneae</taxon>
        <taxon>Araneomorphae</taxon>
        <taxon>Entelegynae</taxon>
        <taxon>Araneoidea</taxon>
        <taxon>Araneidae</taxon>
        <taxon>Araneus</taxon>
    </lineage>
</organism>
<evidence type="ECO:0000313" key="1">
    <source>
        <dbReference type="EMBL" id="GBN51918.1"/>
    </source>
</evidence>
<sequence>FLEDTKSISKEVAEEALNFFREYKEDMGKVYDEIKEKVREIVKN</sequence>
<evidence type="ECO:0000313" key="2">
    <source>
        <dbReference type="EMBL" id="GBN51974.1"/>
    </source>
</evidence>
<proteinExistence type="predicted"/>
<reference evidence="1 3" key="1">
    <citation type="journal article" date="2019" name="Sci. Rep.">
        <title>Orb-weaving spider Araneus ventricosus genome elucidates the spidroin gene catalogue.</title>
        <authorList>
            <person name="Kono N."/>
            <person name="Nakamura H."/>
            <person name="Ohtoshi R."/>
            <person name="Moran D.A.P."/>
            <person name="Shinohara A."/>
            <person name="Yoshida Y."/>
            <person name="Fujiwara M."/>
            <person name="Mori M."/>
            <person name="Tomita M."/>
            <person name="Arakawa K."/>
        </authorList>
    </citation>
    <scope>NUCLEOTIDE SEQUENCE [LARGE SCALE GENOMIC DNA]</scope>
</reference>